<proteinExistence type="predicted"/>
<accession>A0A1I3PLW4</accession>
<dbReference type="RefSeq" id="WP_092372520.1">
    <property type="nucleotide sequence ID" value="NZ_FORX01000002.1"/>
</dbReference>
<dbReference type="AlphaFoldDB" id="A0A1I3PLW4"/>
<name>A0A1I3PLW4_9BACT</name>
<evidence type="ECO:0000313" key="1">
    <source>
        <dbReference type="EMBL" id="SFJ22036.1"/>
    </source>
</evidence>
<evidence type="ECO:0000313" key="2">
    <source>
        <dbReference type="Proteomes" id="UP000198635"/>
    </source>
</evidence>
<protein>
    <submittedName>
        <fullName evidence="1">Uncharacterized conserved protein YeaO, DUF488 family</fullName>
    </submittedName>
</protein>
<gene>
    <name evidence="1" type="ORF">SAMN04488082_10231</name>
</gene>
<dbReference type="EMBL" id="FORX01000002">
    <property type="protein sequence ID" value="SFJ22036.1"/>
    <property type="molecule type" value="Genomic_DNA"/>
</dbReference>
<dbReference type="STRING" id="52560.SAMN04488082_10231"/>
<dbReference type="PANTHER" id="PTHR36849:SF1">
    <property type="entry name" value="CYTOPLASMIC PROTEIN"/>
    <property type="match status" value="1"/>
</dbReference>
<dbReference type="OrthoDB" id="9790745at2"/>
<organism evidence="1 2">
    <name type="scientific">Desulfomicrobium apsheronum</name>
    <dbReference type="NCBI Taxonomy" id="52560"/>
    <lineage>
        <taxon>Bacteria</taxon>
        <taxon>Pseudomonadati</taxon>
        <taxon>Thermodesulfobacteriota</taxon>
        <taxon>Desulfovibrionia</taxon>
        <taxon>Desulfovibrionales</taxon>
        <taxon>Desulfomicrobiaceae</taxon>
        <taxon>Desulfomicrobium</taxon>
    </lineage>
</organism>
<dbReference type="Proteomes" id="UP000198635">
    <property type="component" value="Unassembled WGS sequence"/>
</dbReference>
<keyword evidence="2" id="KW-1185">Reference proteome</keyword>
<dbReference type="PANTHER" id="PTHR36849">
    <property type="entry name" value="CYTOPLASMIC PROTEIN-RELATED"/>
    <property type="match status" value="1"/>
</dbReference>
<sequence>MCIAIKRVYDPIGDDGRRILVDRLWPRGVSKDSLKGLWIKEVSPSTELRKWFDHQPTKWLEFKRRYFAELDSRAESVEKIVNFVQDGSVTLLYSSKNKELNHAVALLEHLNCIIKK</sequence>
<dbReference type="Pfam" id="PF22752">
    <property type="entry name" value="DUF488-N3i"/>
    <property type="match status" value="1"/>
</dbReference>
<reference evidence="2" key="1">
    <citation type="submission" date="2016-10" db="EMBL/GenBank/DDBJ databases">
        <authorList>
            <person name="Varghese N."/>
            <person name="Submissions S."/>
        </authorList>
    </citation>
    <scope>NUCLEOTIDE SEQUENCE [LARGE SCALE GENOMIC DNA]</scope>
    <source>
        <strain evidence="2">DSM 5918</strain>
    </source>
</reference>
<dbReference type="InterPro" id="IPR052552">
    <property type="entry name" value="YeaO-like"/>
</dbReference>